<dbReference type="PANTHER" id="PTHR20854">
    <property type="entry name" value="INOSITOL MONOPHOSPHATASE"/>
    <property type="match status" value="1"/>
</dbReference>
<keyword evidence="2" id="KW-0479">Metal-binding</keyword>
<dbReference type="PANTHER" id="PTHR20854:SF4">
    <property type="entry name" value="INOSITOL-1-MONOPHOSPHATASE-RELATED"/>
    <property type="match status" value="1"/>
</dbReference>
<keyword evidence="4" id="KW-1185">Reference proteome</keyword>
<evidence type="ECO:0000313" key="3">
    <source>
        <dbReference type="EMBL" id="RXZ34599.1"/>
    </source>
</evidence>
<evidence type="ECO:0000256" key="2">
    <source>
        <dbReference type="PIRSR" id="PIRSR600760-2"/>
    </source>
</evidence>
<feature type="binding site" evidence="2">
    <location>
        <position position="91"/>
    </location>
    <ligand>
        <name>Mg(2+)</name>
        <dbReference type="ChEBI" id="CHEBI:18420"/>
        <label>1</label>
        <note>catalytic</note>
    </ligand>
</feature>
<dbReference type="SUPFAM" id="SSF56655">
    <property type="entry name" value="Carbohydrate phosphatase"/>
    <property type="match status" value="1"/>
</dbReference>
<dbReference type="Gene3D" id="3.40.190.80">
    <property type="match status" value="1"/>
</dbReference>
<sequence>MTDARHTAVCTLLREVAAAVVLPRFRHLDAADIEEKAKDDLVTVADREAEVQLAHGLAGIDPEARIVGEEACAADPTLLETVGSGRVWLIDPVDGTNNFAAGRTPFGMMIALVEDGVPQAGWLYDPVADRMCHAVRGGGAFVDGKPVTGRTTGAAEPVAALATYFMSEEDRAALAERVAGKLTLVEIPRCAAEQYPRLVLGENDLALFQRTLPWDHAAGVLFLEEAGGRVARADGSPFRVGDTRRGMLGAASPELWDMAAPLIFG</sequence>
<protein>
    <submittedName>
        <fullName evidence="3">Inositol monophosphatase</fullName>
    </submittedName>
</protein>
<accession>A0A4Q2IV87</accession>
<dbReference type="Pfam" id="PF00459">
    <property type="entry name" value="Inositol_P"/>
    <property type="match status" value="1"/>
</dbReference>
<dbReference type="EMBL" id="SDPT01000001">
    <property type="protein sequence ID" value="RXZ34599.1"/>
    <property type="molecule type" value="Genomic_DNA"/>
</dbReference>
<comment type="similarity">
    <text evidence="1">Belongs to the inositol monophosphatase superfamily.</text>
</comment>
<gene>
    <name evidence="3" type="ORF">EO081_02640</name>
</gene>
<dbReference type="Proteomes" id="UP000292347">
    <property type="component" value="Unassembled WGS sequence"/>
</dbReference>
<evidence type="ECO:0000256" key="1">
    <source>
        <dbReference type="ARBA" id="ARBA00009759"/>
    </source>
</evidence>
<proteinExistence type="inferred from homology"/>
<feature type="binding site" evidence="2">
    <location>
        <position position="94"/>
    </location>
    <ligand>
        <name>Mg(2+)</name>
        <dbReference type="ChEBI" id="CHEBI:18420"/>
        <label>1</label>
        <note>catalytic</note>
    </ligand>
</feature>
<dbReference type="GO" id="GO:0008934">
    <property type="term" value="F:inositol monophosphate 1-phosphatase activity"/>
    <property type="evidence" value="ECO:0007669"/>
    <property type="project" value="TreeGrafter"/>
</dbReference>
<feature type="binding site" evidence="2">
    <location>
        <position position="69"/>
    </location>
    <ligand>
        <name>Mg(2+)</name>
        <dbReference type="ChEBI" id="CHEBI:18420"/>
        <label>1</label>
        <note>catalytic</note>
    </ligand>
</feature>
<reference evidence="3 4" key="1">
    <citation type="submission" date="2019-01" db="EMBL/GenBank/DDBJ databases">
        <title>Sphingomonas mucosissima sp. nov. and Sphingomonas desiccabilis sp. nov., from biological soil crusts in the Colorado Plateau, USA.</title>
        <authorList>
            <person name="Zhu D."/>
        </authorList>
    </citation>
    <scope>NUCLEOTIDE SEQUENCE [LARGE SCALE GENOMIC DNA]</scope>
    <source>
        <strain evidence="3 4">CP1D</strain>
    </source>
</reference>
<dbReference type="GO" id="GO:0007165">
    <property type="term" value="P:signal transduction"/>
    <property type="evidence" value="ECO:0007669"/>
    <property type="project" value="TreeGrafter"/>
</dbReference>
<dbReference type="AlphaFoldDB" id="A0A4Q2IV87"/>
<name>A0A4Q2IV87_9SPHN</name>
<dbReference type="Gene3D" id="3.30.540.10">
    <property type="entry name" value="Fructose-1,6-Bisphosphatase, subunit A, domain 1"/>
    <property type="match status" value="1"/>
</dbReference>
<comment type="cofactor">
    <cofactor evidence="2">
        <name>Mg(2+)</name>
        <dbReference type="ChEBI" id="CHEBI:18420"/>
    </cofactor>
</comment>
<dbReference type="GO" id="GO:0046872">
    <property type="term" value="F:metal ion binding"/>
    <property type="evidence" value="ECO:0007669"/>
    <property type="project" value="UniProtKB-KW"/>
</dbReference>
<evidence type="ECO:0000313" key="4">
    <source>
        <dbReference type="Proteomes" id="UP000292347"/>
    </source>
</evidence>
<organism evidence="3 4">
    <name type="scientific">Sphingomonas desiccabilis</name>
    <dbReference type="NCBI Taxonomy" id="429134"/>
    <lineage>
        <taxon>Bacteria</taxon>
        <taxon>Pseudomonadati</taxon>
        <taxon>Pseudomonadota</taxon>
        <taxon>Alphaproteobacteria</taxon>
        <taxon>Sphingomonadales</taxon>
        <taxon>Sphingomonadaceae</taxon>
        <taxon>Sphingomonas</taxon>
    </lineage>
</organism>
<dbReference type="PRINTS" id="PR00377">
    <property type="entry name" value="IMPHPHTASES"/>
</dbReference>
<dbReference type="RefSeq" id="WP_129340386.1">
    <property type="nucleotide sequence ID" value="NZ_JACIDD010000001.1"/>
</dbReference>
<comment type="caution">
    <text evidence="3">The sequence shown here is derived from an EMBL/GenBank/DDBJ whole genome shotgun (WGS) entry which is preliminary data.</text>
</comment>
<dbReference type="GO" id="GO:0006020">
    <property type="term" value="P:inositol metabolic process"/>
    <property type="evidence" value="ECO:0007669"/>
    <property type="project" value="TreeGrafter"/>
</dbReference>
<keyword evidence="2" id="KW-0460">Magnesium</keyword>
<dbReference type="OrthoDB" id="9785695at2"/>
<dbReference type="InterPro" id="IPR000760">
    <property type="entry name" value="Inositol_monophosphatase-like"/>
</dbReference>
<feature type="binding site" evidence="2">
    <location>
        <position position="215"/>
    </location>
    <ligand>
        <name>Mg(2+)</name>
        <dbReference type="ChEBI" id="CHEBI:18420"/>
        <label>1</label>
        <note>catalytic</note>
    </ligand>
</feature>